<organism evidence="2 3">
    <name type="scientific">Nakamurella leprariae</name>
    <dbReference type="NCBI Taxonomy" id="2803911"/>
    <lineage>
        <taxon>Bacteria</taxon>
        <taxon>Bacillati</taxon>
        <taxon>Actinomycetota</taxon>
        <taxon>Actinomycetes</taxon>
        <taxon>Nakamurellales</taxon>
        <taxon>Nakamurellaceae</taxon>
        <taxon>Nakamurella</taxon>
    </lineage>
</organism>
<evidence type="ECO:0000256" key="1">
    <source>
        <dbReference type="SAM" id="Phobius"/>
    </source>
</evidence>
<name>A0A939C334_9ACTN</name>
<dbReference type="Pfam" id="PF09656">
    <property type="entry name" value="PGPGW"/>
    <property type="match status" value="1"/>
</dbReference>
<dbReference type="RefSeq" id="WP_205261648.1">
    <property type="nucleotide sequence ID" value="NZ_JAERWK010000020.1"/>
</dbReference>
<protein>
    <submittedName>
        <fullName evidence="2">PGPGW domain-containing protein</fullName>
    </submittedName>
</protein>
<feature type="transmembrane region" description="Helical" evidence="1">
    <location>
        <begin position="101"/>
        <end position="120"/>
    </location>
</feature>
<dbReference type="Proteomes" id="UP000663792">
    <property type="component" value="Unassembled WGS sequence"/>
</dbReference>
<dbReference type="EMBL" id="JAERWK010000020">
    <property type="protein sequence ID" value="MBM9468702.1"/>
    <property type="molecule type" value="Genomic_DNA"/>
</dbReference>
<keyword evidence="3" id="KW-1185">Reference proteome</keyword>
<keyword evidence="1" id="KW-1133">Transmembrane helix</keyword>
<comment type="caution">
    <text evidence="2">The sequence shown here is derived from an EMBL/GenBank/DDBJ whole genome shotgun (WGS) entry which is preliminary data.</text>
</comment>
<keyword evidence="1" id="KW-0812">Transmembrane</keyword>
<evidence type="ECO:0000313" key="2">
    <source>
        <dbReference type="EMBL" id="MBM9468702.1"/>
    </source>
</evidence>
<gene>
    <name evidence="2" type="ORF">JL106_15575</name>
</gene>
<reference evidence="2" key="1">
    <citation type="submission" date="2021-01" db="EMBL/GenBank/DDBJ databases">
        <title>YIM 132084 draft genome.</title>
        <authorList>
            <person name="An D."/>
        </authorList>
    </citation>
    <scope>NUCLEOTIDE SEQUENCE</scope>
    <source>
        <strain evidence="2">YIM 132084</strain>
    </source>
</reference>
<accession>A0A939C334</accession>
<sequence>MKTAVLACLGGLLLLGGIALLVLPGPGFVLVAAGLAILATQFDWAKRPLEYAKVKAEQGVHEVARSWWRAAFAVACAVALLVVGVLGLLGVDLPLVNRMSAVLLLLSGIALIGTVVYARVRGPRADPARHRDAGTTVATAPPD</sequence>
<feature type="transmembrane region" description="Helical" evidence="1">
    <location>
        <begin position="66"/>
        <end position="89"/>
    </location>
</feature>
<keyword evidence="1" id="KW-0472">Membrane</keyword>
<dbReference type="InterPro" id="IPR019099">
    <property type="entry name" value="Uncharacterised_PGPGW_TM"/>
</dbReference>
<dbReference type="AlphaFoldDB" id="A0A939C334"/>
<proteinExistence type="predicted"/>
<evidence type="ECO:0000313" key="3">
    <source>
        <dbReference type="Proteomes" id="UP000663792"/>
    </source>
</evidence>